<dbReference type="Proteomes" id="UP001151532">
    <property type="component" value="Chromosome 19"/>
</dbReference>
<feature type="region of interest" description="Disordered" evidence="1">
    <location>
        <begin position="106"/>
        <end position="140"/>
    </location>
</feature>
<dbReference type="AlphaFoldDB" id="A0A9Q0V9J1"/>
<proteinExistence type="predicted"/>
<keyword evidence="3" id="KW-1185">Reference proteome</keyword>
<name>A0A9Q0V9J1_SALPP</name>
<protein>
    <submittedName>
        <fullName evidence="2">Uncharacterized protein</fullName>
    </submittedName>
</protein>
<feature type="region of interest" description="Disordered" evidence="1">
    <location>
        <begin position="58"/>
        <end position="92"/>
    </location>
</feature>
<comment type="caution">
    <text evidence="2">The sequence shown here is derived from an EMBL/GenBank/DDBJ whole genome shotgun (WGS) entry which is preliminary data.</text>
</comment>
<evidence type="ECO:0000313" key="2">
    <source>
        <dbReference type="EMBL" id="KAJ6744467.1"/>
    </source>
</evidence>
<feature type="compositionally biased region" description="Basic and acidic residues" evidence="1">
    <location>
        <begin position="58"/>
        <end position="81"/>
    </location>
</feature>
<evidence type="ECO:0000313" key="3">
    <source>
        <dbReference type="Proteomes" id="UP001151532"/>
    </source>
</evidence>
<gene>
    <name evidence="2" type="ORF">OIU79_030740</name>
</gene>
<feature type="compositionally biased region" description="Polar residues" evidence="1">
    <location>
        <begin position="112"/>
        <end position="131"/>
    </location>
</feature>
<reference evidence="2" key="2">
    <citation type="journal article" date="2023" name="Int. J. Mol. Sci.">
        <title>De Novo Assembly and Annotation of 11 Diverse Shrub Willow (Salix) Genomes Reveals Novel Gene Organization in Sex-Linked Regions.</title>
        <authorList>
            <person name="Hyden B."/>
            <person name="Feng K."/>
            <person name="Yates T.B."/>
            <person name="Jawdy S."/>
            <person name="Cereghino C."/>
            <person name="Smart L.B."/>
            <person name="Muchero W."/>
        </authorList>
    </citation>
    <scope>NUCLEOTIDE SEQUENCE</scope>
    <source>
        <tissue evidence="2">Shoot tip</tissue>
    </source>
</reference>
<evidence type="ECO:0000256" key="1">
    <source>
        <dbReference type="SAM" id="MobiDB-lite"/>
    </source>
</evidence>
<dbReference type="EMBL" id="JAPFFK010000009">
    <property type="protein sequence ID" value="KAJ6744467.1"/>
    <property type="molecule type" value="Genomic_DNA"/>
</dbReference>
<dbReference type="OrthoDB" id="1714177at2759"/>
<accession>A0A9Q0V9J1</accession>
<organism evidence="2 3">
    <name type="scientific">Salix purpurea</name>
    <name type="common">Purple osier willow</name>
    <dbReference type="NCBI Taxonomy" id="77065"/>
    <lineage>
        <taxon>Eukaryota</taxon>
        <taxon>Viridiplantae</taxon>
        <taxon>Streptophyta</taxon>
        <taxon>Embryophyta</taxon>
        <taxon>Tracheophyta</taxon>
        <taxon>Spermatophyta</taxon>
        <taxon>Magnoliopsida</taxon>
        <taxon>eudicotyledons</taxon>
        <taxon>Gunneridae</taxon>
        <taxon>Pentapetalae</taxon>
        <taxon>rosids</taxon>
        <taxon>fabids</taxon>
        <taxon>Malpighiales</taxon>
        <taxon>Salicaceae</taxon>
        <taxon>Saliceae</taxon>
        <taxon>Salix</taxon>
    </lineage>
</organism>
<reference evidence="2" key="1">
    <citation type="submission" date="2022-11" db="EMBL/GenBank/DDBJ databases">
        <authorList>
            <person name="Hyden B.L."/>
            <person name="Feng K."/>
            <person name="Yates T."/>
            <person name="Jawdy S."/>
            <person name="Smart L.B."/>
            <person name="Muchero W."/>
        </authorList>
    </citation>
    <scope>NUCLEOTIDE SEQUENCE</scope>
    <source>
        <tissue evidence="2">Shoot tip</tissue>
    </source>
</reference>
<sequence length="185" mass="21341">MVSRNYTPPGFEVTTIPRDGTKALWKQESIELFKQKREYDCSSYSFKYEKMDINAIRTQDKPKSQKQLISRDDGRLIDNKRPNGLSSNDILKDDLLNNESSMHRMKNEKQLQSKNLGHTGTGSTDKAQTNGKPHKPGIHERLTNIYERVLVVDNVSMAREVVSKLTNQYRHLIHACDTEECPMQM</sequence>